<comment type="similarity">
    <text evidence="1">Belongs to the GSP E family.</text>
</comment>
<keyword evidence="6" id="KW-1185">Reference proteome</keyword>
<reference evidence="5 6" key="1">
    <citation type="submission" date="2016-10" db="EMBL/GenBank/DDBJ databases">
        <authorList>
            <person name="Varghese N."/>
            <person name="Submissions S."/>
        </authorList>
    </citation>
    <scope>NUCLEOTIDE SEQUENCE [LARGE SCALE GENOMIC DNA]</scope>
    <source>
        <strain evidence="5 6">DSM 2260</strain>
    </source>
</reference>
<dbReference type="SMART" id="SM00240">
    <property type="entry name" value="FHA"/>
    <property type="match status" value="1"/>
</dbReference>
<dbReference type="Proteomes" id="UP000198717">
    <property type="component" value="Unassembled WGS sequence"/>
</dbReference>
<dbReference type="Gene3D" id="3.30.450.380">
    <property type="match status" value="1"/>
</dbReference>
<reference evidence="4 7" key="2">
    <citation type="submission" date="2019-07" db="EMBL/GenBank/DDBJ databases">
        <title>Whole genome shotgun sequence of Myxococcus virescens NBRC 100334.</title>
        <authorList>
            <person name="Hosoyama A."/>
            <person name="Uohara A."/>
            <person name="Ohji S."/>
            <person name="Ichikawa N."/>
        </authorList>
    </citation>
    <scope>NUCLEOTIDE SEQUENCE [LARGE SCALE GENOMIC DNA]</scope>
    <source>
        <strain evidence="4 7">NBRC 100334</strain>
    </source>
</reference>
<accession>A0A511HGE4</accession>
<evidence type="ECO:0000313" key="4">
    <source>
        <dbReference type="EMBL" id="GEL72630.1"/>
    </source>
</evidence>
<dbReference type="EMBL" id="FNAJ01000020">
    <property type="protein sequence ID" value="SDF11030.1"/>
    <property type="molecule type" value="Genomic_DNA"/>
</dbReference>
<evidence type="ECO:0000313" key="7">
    <source>
        <dbReference type="Proteomes" id="UP000321224"/>
    </source>
</evidence>
<name>A0A511HGE4_9BACT</name>
<dbReference type="Pfam" id="PF00498">
    <property type="entry name" value="FHA"/>
    <property type="match status" value="1"/>
</dbReference>
<evidence type="ECO:0000256" key="2">
    <source>
        <dbReference type="SAM" id="MobiDB-lite"/>
    </source>
</evidence>
<dbReference type="Gene3D" id="2.60.200.20">
    <property type="match status" value="1"/>
</dbReference>
<evidence type="ECO:0000259" key="3">
    <source>
        <dbReference type="PROSITE" id="PS50006"/>
    </source>
</evidence>
<dbReference type="AlphaFoldDB" id="A0A511HGE4"/>
<dbReference type="InterPro" id="IPR000253">
    <property type="entry name" value="FHA_dom"/>
</dbReference>
<dbReference type="InterPro" id="IPR001482">
    <property type="entry name" value="T2SS/T4SS_dom"/>
</dbReference>
<dbReference type="PROSITE" id="PS50006">
    <property type="entry name" value="FHA_DOMAIN"/>
    <property type="match status" value="1"/>
</dbReference>
<comment type="caution">
    <text evidence="4">The sequence shown here is derived from an EMBL/GenBank/DDBJ whole genome shotgun (WGS) entry which is preliminary data.</text>
</comment>
<dbReference type="CDD" id="cd01130">
    <property type="entry name" value="VirB11-like_ATPase"/>
    <property type="match status" value="1"/>
</dbReference>
<feature type="domain" description="FHA" evidence="3">
    <location>
        <begin position="29"/>
        <end position="78"/>
    </location>
</feature>
<sequence length="601" mass="67456">MLASVPMFLITLAEKGGGTEQREYHKNEVTIGRLPGNDIILAKGNVSKYHSRIVAKDGKFIIVDMKSTNGTFVNGKKIAAPQVLKPTDQVYIGDYILNVEALEDEGPVMTRAGQAEEEYYDEQGEEPYEDEEGAYEDEEPYEEEEEEAPPPAPAPKGMPASLASALAKNKRKVDPRQERYTRLQKEIHDRLIEYLDLRRMDMDRLGDDELWRRTEKAIRDIIDQMEADGELPEDVDREELLTDVINEALGLGPLEAFLASDDISEIMVNHANQIYIERKGKLTLSEKTFSSNQAVLGVIERIVAPIGRRIDESSPLVDARLKDGSRVNAIIPPLALKGPCITIRKFKKDSLKIADLIKYKTVTAQMAEFLEMCVKARRNIVISGGTGSGKTTTLNIISSFIPEGERIITVEDAAELQLPQDHWVQLESRPPNLEGKGAITIRELVKNCLRMRPDRIVVGECRSGETLDMLQAMNTGHDGSLTTLHANTPRDAIARLETMVLMSGMDLPVKAIREQIASAVHMIVQQTRFSDGTRKICYITEVSGMEVDIVTLQDIFYFKQDGFTEDHKVRGRYVASGFVPKFYDELQRKGIPVNMSIFRED</sequence>
<dbReference type="InterPro" id="IPR008984">
    <property type="entry name" value="SMAD_FHA_dom_sf"/>
</dbReference>
<dbReference type="InterPro" id="IPR050921">
    <property type="entry name" value="T4SS_GSP_E_ATPase"/>
</dbReference>
<dbReference type="Gene3D" id="3.40.50.300">
    <property type="entry name" value="P-loop containing nucleotide triphosphate hydrolases"/>
    <property type="match status" value="1"/>
</dbReference>
<dbReference type="PANTHER" id="PTHR30486">
    <property type="entry name" value="TWITCHING MOTILITY PROTEIN PILT"/>
    <property type="match status" value="1"/>
</dbReference>
<dbReference type="CDD" id="cd00060">
    <property type="entry name" value="FHA"/>
    <property type="match status" value="1"/>
</dbReference>
<gene>
    <name evidence="4" type="ORF">MVI01_44140</name>
    <name evidence="5" type="ORF">SAMN04488504_12068</name>
</gene>
<dbReference type="InterPro" id="IPR027417">
    <property type="entry name" value="P-loop_NTPase"/>
</dbReference>
<dbReference type="PANTHER" id="PTHR30486:SF15">
    <property type="entry name" value="TYPE II_IV SECRETION SYSTEM ATPASE"/>
    <property type="match status" value="1"/>
</dbReference>
<feature type="region of interest" description="Disordered" evidence="2">
    <location>
        <begin position="118"/>
        <end position="177"/>
    </location>
</feature>
<evidence type="ECO:0000256" key="1">
    <source>
        <dbReference type="ARBA" id="ARBA00006611"/>
    </source>
</evidence>
<feature type="compositionally biased region" description="Acidic residues" evidence="2">
    <location>
        <begin position="118"/>
        <end position="148"/>
    </location>
</feature>
<evidence type="ECO:0000313" key="5">
    <source>
        <dbReference type="EMBL" id="SDF11030.1"/>
    </source>
</evidence>
<protein>
    <submittedName>
        <fullName evidence="5">Pilus assembly protein CpaF</fullName>
    </submittedName>
</protein>
<evidence type="ECO:0000313" key="6">
    <source>
        <dbReference type="Proteomes" id="UP000198717"/>
    </source>
</evidence>
<dbReference type="GO" id="GO:0016887">
    <property type="term" value="F:ATP hydrolysis activity"/>
    <property type="evidence" value="ECO:0007669"/>
    <property type="project" value="InterPro"/>
</dbReference>
<dbReference type="Pfam" id="PF00437">
    <property type="entry name" value="T2SSE"/>
    <property type="match status" value="1"/>
</dbReference>
<dbReference type="Proteomes" id="UP000321224">
    <property type="component" value="Unassembled WGS sequence"/>
</dbReference>
<proteinExistence type="inferred from homology"/>
<organism evidence="4 7">
    <name type="scientific">Myxococcus virescens</name>
    <dbReference type="NCBI Taxonomy" id="83456"/>
    <lineage>
        <taxon>Bacteria</taxon>
        <taxon>Pseudomonadati</taxon>
        <taxon>Myxococcota</taxon>
        <taxon>Myxococcia</taxon>
        <taxon>Myxococcales</taxon>
        <taxon>Cystobacterineae</taxon>
        <taxon>Myxococcaceae</taxon>
        <taxon>Myxococcus</taxon>
    </lineage>
</organism>
<dbReference type="SUPFAM" id="SSF52540">
    <property type="entry name" value="P-loop containing nucleoside triphosphate hydrolases"/>
    <property type="match status" value="1"/>
</dbReference>
<dbReference type="EMBL" id="BJVY01000026">
    <property type="protein sequence ID" value="GEL72630.1"/>
    <property type="molecule type" value="Genomic_DNA"/>
</dbReference>
<dbReference type="SUPFAM" id="SSF49879">
    <property type="entry name" value="SMAD/FHA domain"/>
    <property type="match status" value="1"/>
</dbReference>